<reference evidence="2" key="2">
    <citation type="submission" date="2023-04" db="EMBL/GenBank/DDBJ databases">
        <authorList>
            <person name="Bruccoleri R.E."/>
            <person name="Oakeley E.J."/>
            <person name="Faust A.-M."/>
            <person name="Dessus-Babus S."/>
            <person name="Altorfer M."/>
            <person name="Burckhardt D."/>
            <person name="Oertli M."/>
            <person name="Naumann U."/>
            <person name="Petersen F."/>
            <person name="Wong J."/>
        </authorList>
    </citation>
    <scope>NUCLEOTIDE SEQUENCE</scope>
    <source>
        <strain evidence="2">GSM-AAB239-AS_SAM_17_03QT</strain>
        <tissue evidence="2">Leaf</tissue>
    </source>
</reference>
<feature type="region of interest" description="Disordered" evidence="1">
    <location>
        <begin position="147"/>
        <end position="189"/>
    </location>
</feature>
<sequence length="189" mass="21324">MQICITSGLIISNSTRPRLRLGRVRDSVALSSESVVPTHKATSERSLSKQMTGKFQEGSPYNSNRSSAIWQKLRRPFDNPRRGSSHIPPVLRSQPQEINFKTRPNQHVSGINEHDGDREYKLEGGEISINGVNFWARLQHLVDERESQAWGKEGSPRLPRRTLSPASLGRQRDSKAGVLVARLRQDPRP</sequence>
<evidence type="ECO:0000313" key="3">
    <source>
        <dbReference type="Proteomes" id="UP001140949"/>
    </source>
</evidence>
<feature type="compositionally biased region" description="Polar residues" evidence="1">
    <location>
        <begin position="48"/>
        <end position="66"/>
    </location>
</feature>
<reference evidence="2" key="1">
    <citation type="journal article" date="2023" name="GigaByte">
        <title>Genome assembly of the bearded iris, Iris pallida Lam.</title>
        <authorList>
            <person name="Bruccoleri R.E."/>
            <person name="Oakeley E.J."/>
            <person name="Faust A.M.E."/>
            <person name="Altorfer M."/>
            <person name="Dessus-Babus S."/>
            <person name="Burckhardt D."/>
            <person name="Oertli M."/>
            <person name="Naumann U."/>
            <person name="Petersen F."/>
            <person name="Wong J."/>
        </authorList>
    </citation>
    <scope>NUCLEOTIDE SEQUENCE</scope>
    <source>
        <strain evidence="2">GSM-AAB239-AS_SAM_17_03QT</strain>
    </source>
</reference>
<comment type="caution">
    <text evidence="2">The sequence shown here is derived from an EMBL/GenBank/DDBJ whole genome shotgun (WGS) entry which is preliminary data.</text>
</comment>
<protein>
    <submittedName>
        <fullName evidence="2">Uncharacterized protein</fullName>
    </submittedName>
</protein>
<organism evidence="2 3">
    <name type="scientific">Iris pallida</name>
    <name type="common">Sweet iris</name>
    <dbReference type="NCBI Taxonomy" id="29817"/>
    <lineage>
        <taxon>Eukaryota</taxon>
        <taxon>Viridiplantae</taxon>
        <taxon>Streptophyta</taxon>
        <taxon>Embryophyta</taxon>
        <taxon>Tracheophyta</taxon>
        <taxon>Spermatophyta</taxon>
        <taxon>Magnoliopsida</taxon>
        <taxon>Liliopsida</taxon>
        <taxon>Asparagales</taxon>
        <taxon>Iridaceae</taxon>
        <taxon>Iridoideae</taxon>
        <taxon>Irideae</taxon>
        <taxon>Iris</taxon>
    </lineage>
</organism>
<keyword evidence="3" id="KW-1185">Reference proteome</keyword>
<dbReference type="Proteomes" id="UP001140949">
    <property type="component" value="Unassembled WGS sequence"/>
</dbReference>
<evidence type="ECO:0000313" key="2">
    <source>
        <dbReference type="EMBL" id="KAJ6822120.1"/>
    </source>
</evidence>
<evidence type="ECO:0000256" key="1">
    <source>
        <dbReference type="SAM" id="MobiDB-lite"/>
    </source>
</evidence>
<dbReference type="AlphaFoldDB" id="A0AAX6G0H4"/>
<feature type="region of interest" description="Disordered" evidence="1">
    <location>
        <begin position="35"/>
        <end position="66"/>
    </location>
</feature>
<proteinExistence type="predicted"/>
<gene>
    <name evidence="2" type="ORF">M6B38_390505</name>
</gene>
<name>A0AAX6G0H4_IRIPA</name>
<accession>A0AAX6G0H4</accession>
<dbReference type="EMBL" id="JANAVB010024599">
    <property type="protein sequence ID" value="KAJ6822120.1"/>
    <property type="molecule type" value="Genomic_DNA"/>
</dbReference>